<dbReference type="EC" id="3.1.6.6" evidence="5"/>
<evidence type="ECO:0000256" key="1">
    <source>
        <dbReference type="ARBA" id="ARBA00008779"/>
    </source>
</evidence>
<keyword evidence="6" id="KW-1185">Reference proteome</keyword>
<dbReference type="KEGG" id="chya:V22_00440"/>
<accession>A0A517T3A3</accession>
<dbReference type="OrthoDB" id="9763613at2"/>
<organism evidence="5 6">
    <name type="scientific">Calycomorphotria hydatis</name>
    <dbReference type="NCBI Taxonomy" id="2528027"/>
    <lineage>
        <taxon>Bacteria</taxon>
        <taxon>Pseudomonadati</taxon>
        <taxon>Planctomycetota</taxon>
        <taxon>Planctomycetia</taxon>
        <taxon>Planctomycetales</taxon>
        <taxon>Planctomycetaceae</taxon>
        <taxon>Calycomorphotria</taxon>
    </lineage>
</organism>
<dbReference type="EMBL" id="CP036316">
    <property type="protein sequence ID" value="QDT62846.1"/>
    <property type="molecule type" value="Genomic_DNA"/>
</dbReference>
<comment type="similarity">
    <text evidence="1">Belongs to the sulfatase family.</text>
</comment>
<feature type="signal peptide" evidence="3">
    <location>
        <begin position="1"/>
        <end position="21"/>
    </location>
</feature>
<dbReference type="PANTHER" id="PTHR42693:SF53">
    <property type="entry name" value="ENDO-4-O-SULFATASE"/>
    <property type="match status" value="1"/>
</dbReference>
<dbReference type="SUPFAM" id="SSF53649">
    <property type="entry name" value="Alkaline phosphatase-like"/>
    <property type="match status" value="1"/>
</dbReference>
<dbReference type="Gene3D" id="3.40.720.10">
    <property type="entry name" value="Alkaline Phosphatase, subunit A"/>
    <property type="match status" value="1"/>
</dbReference>
<dbReference type="AlphaFoldDB" id="A0A517T3A3"/>
<evidence type="ECO:0000313" key="6">
    <source>
        <dbReference type="Proteomes" id="UP000319976"/>
    </source>
</evidence>
<proteinExistence type="inferred from homology"/>
<evidence type="ECO:0000313" key="5">
    <source>
        <dbReference type="EMBL" id="QDT62846.1"/>
    </source>
</evidence>
<dbReference type="Pfam" id="PF00884">
    <property type="entry name" value="Sulfatase"/>
    <property type="match status" value="1"/>
</dbReference>
<dbReference type="InterPro" id="IPR000917">
    <property type="entry name" value="Sulfatase_N"/>
</dbReference>
<dbReference type="CDD" id="cd16027">
    <property type="entry name" value="SGSH"/>
    <property type="match status" value="1"/>
</dbReference>
<dbReference type="Proteomes" id="UP000319976">
    <property type="component" value="Chromosome"/>
</dbReference>
<dbReference type="GO" id="GO:0004065">
    <property type="term" value="F:arylsulfatase activity"/>
    <property type="evidence" value="ECO:0007669"/>
    <property type="project" value="TreeGrafter"/>
</dbReference>
<dbReference type="InterPro" id="IPR017850">
    <property type="entry name" value="Alkaline_phosphatase_core_sf"/>
</dbReference>
<reference evidence="5 6" key="1">
    <citation type="submission" date="2019-02" db="EMBL/GenBank/DDBJ databases">
        <title>Deep-cultivation of Planctomycetes and their phenomic and genomic characterization uncovers novel biology.</title>
        <authorList>
            <person name="Wiegand S."/>
            <person name="Jogler M."/>
            <person name="Boedeker C."/>
            <person name="Pinto D."/>
            <person name="Vollmers J."/>
            <person name="Rivas-Marin E."/>
            <person name="Kohn T."/>
            <person name="Peeters S.H."/>
            <person name="Heuer A."/>
            <person name="Rast P."/>
            <person name="Oberbeckmann S."/>
            <person name="Bunk B."/>
            <person name="Jeske O."/>
            <person name="Meyerdierks A."/>
            <person name="Storesund J.E."/>
            <person name="Kallscheuer N."/>
            <person name="Luecker S."/>
            <person name="Lage O.M."/>
            <person name="Pohl T."/>
            <person name="Merkel B.J."/>
            <person name="Hornburger P."/>
            <person name="Mueller R.-W."/>
            <person name="Bruemmer F."/>
            <person name="Labrenz M."/>
            <person name="Spormann A.M."/>
            <person name="Op den Camp H."/>
            <person name="Overmann J."/>
            <person name="Amann R."/>
            <person name="Jetten M.S.M."/>
            <person name="Mascher T."/>
            <person name="Medema M.H."/>
            <person name="Devos D.P."/>
            <person name="Kaster A.-K."/>
            <person name="Ovreas L."/>
            <person name="Rohde M."/>
            <person name="Galperin M.Y."/>
            <person name="Jogler C."/>
        </authorList>
    </citation>
    <scope>NUCLEOTIDE SEQUENCE [LARGE SCALE GENOMIC DNA]</scope>
    <source>
        <strain evidence="5 6">V22</strain>
    </source>
</reference>
<sequence precursor="true">MLSRLCLLLAAVVCSASMALAADSRPNILWIVLEDQDPLYGCYGDAINVGQTPNVDGLADRGVRFDRAYVACPVCSPCRSSLMTGGMQTTLGIHNHRSSRDTNKVPEAAIHLPEGVKTLPELFREAGYETFNEGKDDYNFMYKRGDLYSIQLPKKQKANRYSPWREAKSDAPFFGQIQLIGGKYTHLRKRLKEHPVVDPESVEVPPYHADIPIMREQFAVQEESGRYADQEAGEILSRLKEDGLLDNTVVFYFSDHGMPTSVRHKQFCYEQGVRVPLIIAGPGIPEGVVNNDLVSGLDISATTVALAGMKQPGWFEGQNLFGDSYKPREFVIGARDRCDYTIDRIRTVRTDRFRYIKNFLTDRPYMQPQYRDNFDFVQAEREYYEAGKMNEDQARFWSDERPSEELYDMEADPYQLNNLADDPAYAAELKKHRDILNRWITETDDKGQYPEDPAGLLAVMALWGNHCVNPEYEKVQEQFKAGVKAGKFKPRNKK</sequence>
<name>A0A517T3A3_9PLAN</name>
<evidence type="ECO:0000256" key="3">
    <source>
        <dbReference type="SAM" id="SignalP"/>
    </source>
</evidence>
<feature type="domain" description="Sulfatase N-terminal" evidence="4">
    <location>
        <begin position="26"/>
        <end position="309"/>
    </location>
</feature>
<keyword evidence="3" id="KW-0732">Signal</keyword>
<evidence type="ECO:0000256" key="2">
    <source>
        <dbReference type="ARBA" id="ARBA00022801"/>
    </source>
</evidence>
<gene>
    <name evidence="5" type="primary">betC_1</name>
    <name evidence="5" type="ORF">V22_00440</name>
</gene>
<dbReference type="RefSeq" id="WP_145258686.1">
    <property type="nucleotide sequence ID" value="NZ_CP036316.1"/>
</dbReference>
<dbReference type="PANTHER" id="PTHR42693">
    <property type="entry name" value="ARYLSULFATASE FAMILY MEMBER"/>
    <property type="match status" value="1"/>
</dbReference>
<dbReference type="InterPro" id="IPR050738">
    <property type="entry name" value="Sulfatase"/>
</dbReference>
<feature type="chain" id="PRO_5021775085" evidence="3">
    <location>
        <begin position="22"/>
        <end position="494"/>
    </location>
</feature>
<keyword evidence="2 5" id="KW-0378">Hydrolase</keyword>
<dbReference type="GO" id="GO:0047753">
    <property type="term" value="F:choline-sulfatase activity"/>
    <property type="evidence" value="ECO:0007669"/>
    <property type="project" value="UniProtKB-EC"/>
</dbReference>
<evidence type="ECO:0000259" key="4">
    <source>
        <dbReference type="Pfam" id="PF00884"/>
    </source>
</evidence>
<protein>
    <submittedName>
        <fullName evidence="5">Choline-sulfatase</fullName>
        <ecNumber evidence="5">3.1.6.6</ecNumber>
    </submittedName>
</protein>